<sequence length="812" mass="87976">MNDPHENDAASNAPRSTPPPTDQGQNSPSRDVTNPPATPSHPSDQPHGPSPRKPAQTDARAEDDDRSLDDACDETILTPRFDAHRLDAGQHDASHADATAPDESQPDTAHDADQTALHGRENNHAAQMQAAIEIAARDTPARESKSGSVSSNDLPAKLFPGSLPPGCLVDEFRVIAPLGQGAFACVYLAQQVPMRRLVALKISAGTTHDGSDAEESRTLARLDHPGIVRVFDQRHLAGHNAHLLYMQYLPGGTLAGVVTRVRKFRRDSLASPPGEDTASELTGHVLLDSVDEQLLNASQQVPEHSAVRDWIATSSWPMVVSWIGVQLGNALQAAHDQGVFHRDVKPANVLLSAEGLPRLADFNVSFSVPPSTTATAQGTDPDEDNIANEVSRSIGGSLAYMAPEQIHAVANAICDLSPQPTAHHEVGALADVYSTGVLLWELWQGQRPFEDEPSPMRGRRWFERHRERRRNNPTTIETPPTQRTSRSRRSHPEESTAGSQRVLEQVLRQAIEFDPKNRPQSAGELGARLRLALYPDAARLFDPASDSWAGRCGRISPWLIAAVFILLPNIAAGCFNFLYNYVEIIGRYPELKPRFFHLANIVNAIAFPLGGVLMVMTAKPVATAILKARDGGSSDQDAILRTVHLGRRAAWIGGLLWFAAAIVYPLVLVNGSPSLPPVAALHFFGSLLICGGVAAVYPFFGLVVMTSTVYYPCLIRKTMQDPRFDQRHADIRKWCGRFLLAAAGIPLLGLALLLSRDTIAKYVVASAVAATAVGLLAAFAAYQCVQTNWETMSEVLSNRKRSAGSIGLDRPG</sequence>
<dbReference type="InterPro" id="IPR017441">
    <property type="entry name" value="Protein_kinase_ATP_BS"/>
</dbReference>
<dbReference type="PROSITE" id="PS00108">
    <property type="entry name" value="PROTEIN_KINASE_ST"/>
    <property type="match status" value="1"/>
</dbReference>
<evidence type="ECO:0000256" key="4">
    <source>
        <dbReference type="ARBA" id="ARBA00022840"/>
    </source>
</evidence>
<dbReference type="Pfam" id="PF00069">
    <property type="entry name" value="Pkinase"/>
    <property type="match status" value="1"/>
</dbReference>
<feature type="domain" description="Protein kinase" evidence="8">
    <location>
        <begin position="172"/>
        <end position="531"/>
    </location>
</feature>
<dbReference type="PANTHER" id="PTHR43289">
    <property type="entry name" value="MITOGEN-ACTIVATED PROTEIN KINASE KINASE KINASE 20-RELATED"/>
    <property type="match status" value="1"/>
</dbReference>
<dbReference type="AlphaFoldDB" id="A0A7W5H493"/>
<dbReference type="InterPro" id="IPR011009">
    <property type="entry name" value="Kinase-like_dom_sf"/>
</dbReference>
<gene>
    <name evidence="9" type="ORF">FHS27_000355</name>
</gene>
<dbReference type="PANTHER" id="PTHR43289:SF34">
    <property type="entry name" value="SERINE_THREONINE-PROTEIN KINASE YBDM-RELATED"/>
    <property type="match status" value="1"/>
</dbReference>
<dbReference type="GO" id="GO:0005524">
    <property type="term" value="F:ATP binding"/>
    <property type="evidence" value="ECO:0007669"/>
    <property type="project" value="UniProtKB-UniRule"/>
</dbReference>
<reference evidence="9 10" key="1">
    <citation type="submission" date="2020-08" db="EMBL/GenBank/DDBJ databases">
        <title>Genomic Encyclopedia of Type Strains, Phase III (KMG-III): the genomes of soil and plant-associated and newly described type strains.</title>
        <authorList>
            <person name="Whitman W."/>
        </authorList>
    </citation>
    <scope>NUCLEOTIDE SEQUENCE [LARGE SCALE GENOMIC DNA]</scope>
    <source>
        <strain evidence="9 10">CECT 8075</strain>
    </source>
</reference>
<dbReference type="EMBL" id="JACHXU010000001">
    <property type="protein sequence ID" value="MBB3204591.1"/>
    <property type="molecule type" value="Genomic_DNA"/>
</dbReference>
<feature type="transmembrane region" description="Helical" evidence="7">
    <location>
        <begin position="680"/>
        <end position="713"/>
    </location>
</feature>
<dbReference type="RefSeq" id="WP_184300797.1">
    <property type="nucleotide sequence ID" value="NZ_JACHXU010000001.1"/>
</dbReference>
<evidence type="ECO:0000256" key="5">
    <source>
        <dbReference type="PROSITE-ProRule" id="PRU10141"/>
    </source>
</evidence>
<feature type="compositionally biased region" description="Polar residues" evidence="6">
    <location>
        <begin position="22"/>
        <end position="32"/>
    </location>
</feature>
<keyword evidence="7" id="KW-0812">Transmembrane</keyword>
<dbReference type="InterPro" id="IPR008271">
    <property type="entry name" value="Ser/Thr_kinase_AS"/>
</dbReference>
<organism evidence="9 10">
    <name type="scientific">Aporhodopirellula rubra</name>
    <dbReference type="NCBI Taxonomy" id="980271"/>
    <lineage>
        <taxon>Bacteria</taxon>
        <taxon>Pseudomonadati</taxon>
        <taxon>Planctomycetota</taxon>
        <taxon>Planctomycetia</taxon>
        <taxon>Pirellulales</taxon>
        <taxon>Pirellulaceae</taxon>
        <taxon>Aporhodopirellula</taxon>
    </lineage>
</organism>
<dbReference type="PROSITE" id="PS00107">
    <property type="entry name" value="PROTEIN_KINASE_ATP"/>
    <property type="match status" value="1"/>
</dbReference>
<evidence type="ECO:0000256" key="2">
    <source>
        <dbReference type="ARBA" id="ARBA00022741"/>
    </source>
</evidence>
<feature type="region of interest" description="Disordered" evidence="6">
    <location>
        <begin position="88"/>
        <end position="112"/>
    </location>
</feature>
<keyword evidence="1" id="KW-0808">Transferase</keyword>
<dbReference type="SMART" id="SM00220">
    <property type="entry name" value="S_TKc"/>
    <property type="match status" value="1"/>
</dbReference>
<feature type="transmembrane region" description="Helical" evidence="7">
    <location>
        <begin position="759"/>
        <end position="782"/>
    </location>
</feature>
<evidence type="ECO:0000256" key="6">
    <source>
        <dbReference type="SAM" id="MobiDB-lite"/>
    </source>
</evidence>
<comment type="caution">
    <text evidence="9">The sequence shown here is derived from an EMBL/GenBank/DDBJ whole genome shotgun (WGS) entry which is preliminary data.</text>
</comment>
<dbReference type="Gene3D" id="1.10.510.10">
    <property type="entry name" value="Transferase(Phosphotransferase) domain 1"/>
    <property type="match status" value="1"/>
</dbReference>
<feature type="compositionally biased region" description="Acidic residues" evidence="6">
    <location>
        <begin position="61"/>
        <end position="73"/>
    </location>
</feature>
<dbReference type="Proteomes" id="UP000536179">
    <property type="component" value="Unassembled WGS sequence"/>
</dbReference>
<keyword evidence="10" id="KW-1185">Reference proteome</keyword>
<evidence type="ECO:0000256" key="3">
    <source>
        <dbReference type="ARBA" id="ARBA00022777"/>
    </source>
</evidence>
<evidence type="ECO:0000313" key="9">
    <source>
        <dbReference type="EMBL" id="MBB3204591.1"/>
    </source>
</evidence>
<feature type="region of interest" description="Disordered" evidence="6">
    <location>
        <begin position="449"/>
        <end position="500"/>
    </location>
</feature>
<accession>A0A7W5H493</accession>
<proteinExistence type="predicted"/>
<feature type="transmembrane region" description="Helical" evidence="7">
    <location>
        <begin position="649"/>
        <end position="668"/>
    </location>
</feature>
<evidence type="ECO:0000259" key="8">
    <source>
        <dbReference type="PROSITE" id="PS50011"/>
    </source>
</evidence>
<feature type="region of interest" description="Disordered" evidence="6">
    <location>
        <begin position="1"/>
        <end position="76"/>
    </location>
</feature>
<keyword evidence="2 5" id="KW-0547">Nucleotide-binding</keyword>
<feature type="transmembrane region" description="Helical" evidence="7">
    <location>
        <begin position="734"/>
        <end position="753"/>
    </location>
</feature>
<dbReference type="InterPro" id="IPR000719">
    <property type="entry name" value="Prot_kinase_dom"/>
</dbReference>
<feature type="transmembrane region" description="Helical" evidence="7">
    <location>
        <begin position="598"/>
        <end position="618"/>
    </location>
</feature>
<dbReference type="PROSITE" id="PS50011">
    <property type="entry name" value="PROTEIN_KINASE_DOM"/>
    <property type="match status" value="1"/>
</dbReference>
<keyword evidence="7" id="KW-0472">Membrane</keyword>
<dbReference type="CDD" id="cd14014">
    <property type="entry name" value="STKc_PknB_like"/>
    <property type="match status" value="1"/>
</dbReference>
<dbReference type="SUPFAM" id="SSF56112">
    <property type="entry name" value="Protein kinase-like (PK-like)"/>
    <property type="match status" value="1"/>
</dbReference>
<keyword evidence="4 5" id="KW-0067">ATP-binding</keyword>
<dbReference type="GO" id="GO:0004674">
    <property type="term" value="F:protein serine/threonine kinase activity"/>
    <property type="evidence" value="ECO:0007669"/>
    <property type="project" value="TreeGrafter"/>
</dbReference>
<evidence type="ECO:0000256" key="1">
    <source>
        <dbReference type="ARBA" id="ARBA00022679"/>
    </source>
</evidence>
<evidence type="ECO:0000256" key="7">
    <source>
        <dbReference type="SAM" id="Phobius"/>
    </source>
</evidence>
<protein>
    <recommendedName>
        <fullName evidence="8">Protein kinase domain-containing protein</fullName>
    </recommendedName>
</protein>
<keyword evidence="7" id="KW-1133">Transmembrane helix</keyword>
<dbReference type="Gene3D" id="3.30.200.20">
    <property type="entry name" value="Phosphorylase Kinase, domain 1"/>
    <property type="match status" value="1"/>
</dbReference>
<feature type="binding site" evidence="5">
    <location>
        <position position="201"/>
    </location>
    <ligand>
        <name>ATP</name>
        <dbReference type="ChEBI" id="CHEBI:30616"/>
    </ligand>
</feature>
<keyword evidence="3" id="KW-0418">Kinase</keyword>
<feature type="transmembrane region" description="Helical" evidence="7">
    <location>
        <begin position="558"/>
        <end position="578"/>
    </location>
</feature>
<evidence type="ECO:0000313" key="10">
    <source>
        <dbReference type="Proteomes" id="UP000536179"/>
    </source>
</evidence>
<name>A0A7W5H493_9BACT</name>